<dbReference type="Proteomes" id="UP001054252">
    <property type="component" value="Unassembled WGS sequence"/>
</dbReference>
<dbReference type="PANTHER" id="PTHR43853">
    <property type="entry name" value="3-KETOACYL-COA THIOLASE, PEROXISOMAL"/>
    <property type="match status" value="1"/>
</dbReference>
<dbReference type="GO" id="GO:0005777">
    <property type="term" value="C:peroxisome"/>
    <property type="evidence" value="ECO:0007669"/>
    <property type="project" value="TreeGrafter"/>
</dbReference>
<keyword evidence="2" id="KW-0443">Lipid metabolism</keyword>
<evidence type="ECO:0000256" key="2">
    <source>
        <dbReference type="ARBA" id="ARBA00023098"/>
    </source>
</evidence>
<dbReference type="GO" id="GO:0010124">
    <property type="term" value="P:phenylacetate catabolic process"/>
    <property type="evidence" value="ECO:0007669"/>
    <property type="project" value="TreeGrafter"/>
</dbReference>
<gene>
    <name evidence="4" type="ORF">SLEP1_g42358</name>
</gene>
<dbReference type="InterPro" id="IPR020617">
    <property type="entry name" value="Thiolase_C"/>
</dbReference>
<dbReference type="PANTHER" id="PTHR43853:SF8">
    <property type="entry name" value="3-KETOACYL-COA THIOLASE, PEROXISOMAL"/>
    <property type="match status" value="1"/>
</dbReference>
<evidence type="ECO:0000313" key="4">
    <source>
        <dbReference type="EMBL" id="GKV33922.1"/>
    </source>
</evidence>
<dbReference type="SUPFAM" id="SSF53901">
    <property type="entry name" value="Thiolase-like"/>
    <property type="match status" value="1"/>
</dbReference>
<dbReference type="InterPro" id="IPR016039">
    <property type="entry name" value="Thiolase-like"/>
</dbReference>
<accession>A0AAV5LA81</accession>
<evidence type="ECO:0000259" key="3">
    <source>
        <dbReference type="Pfam" id="PF02803"/>
    </source>
</evidence>
<dbReference type="EMBL" id="BPVZ01000103">
    <property type="protein sequence ID" value="GKV33922.1"/>
    <property type="molecule type" value="Genomic_DNA"/>
</dbReference>
<evidence type="ECO:0000313" key="5">
    <source>
        <dbReference type="Proteomes" id="UP001054252"/>
    </source>
</evidence>
<proteinExistence type="predicted"/>
<dbReference type="GO" id="GO:0006635">
    <property type="term" value="P:fatty acid beta-oxidation"/>
    <property type="evidence" value="ECO:0007669"/>
    <property type="project" value="TreeGrafter"/>
</dbReference>
<dbReference type="InterPro" id="IPR050215">
    <property type="entry name" value="Thiolase-like_sf_Thiolase"/>
</dbReference>
<dbReference type="Gene3D" id="3.40.47.10">
    <property type="match status" value="1"/>
</dbReference>
<reference evidence="4 5" key="1">
    <citation type="journal article" date="2021" name="Commun. Biol.">
        <title>The genome of Shorea leprosula (Dipterocarpaceae) highlights the ecological relevance of drought in aseasonal tropical rainforests.</title>
        <authorList>
            <person name="Ng K.K.S."/>
            <person name="Kobayashi M.J."/>
            <person name="Fawcett J.A."/>
            <person name="Hatakeyama M."/>
            <person name="Paape T."/>
            <person name="Ng C.H."/>
            <person name="Ang C.C."/>
            <person name="Tnah L.H."/>
            <person name="Lee C.T."/>
            <person name="Nishiyama T."/>
            <person name="Sese J."/>
            <person name="O'Brien M.J."/>
            <person name="Copetti D."/>
            <person name="Mohd Noor M.I."/>
            <person name="Ong R.C."/>
            <person name="Putra M."/>
            <person name="Sireger I.Z."/>
            <person name="Indrioko S."/>
            <person name="Kosugi Y."/>
            <person name="Izuno A."/>
            <person name="Isagi Y."/>
            <person name="Lee S.L."/>
            <person name="Shimizu K.K."/>
        </authorList>
    </citation>
    <scope>NUCLEOTIDE SEQUENCE [LARGE SCALE GENOMIC DNA]</scope>
    <source>
        <strain evidence="4">214</strain>
    </source>
</reference>
<feature type="domain" description="Thiolase C-terminal" evidence="3">
    <location>
        <begin position="23"/>
        <end position="66"/>
    </location>
</feature>
<dbReference type="GO" id="GO:0003988">
    <property type="term" value="F:acetyl-CoA C-acyltransferase activity"/>
    <property type="evidence" value="ECO:0007669"/>
    <property type="project" value="TreeGrafter"/>
</dbReference>
<comment type="caution">
    <text evidence="4">The sequence shown here is derived from an EMBL/GenBank/DDBJ whole genome shotgun (WGS) entry which is preliminary data.</text>
</comment>
<protein>
    <recommendedName>
        <fullName evidence="3">Thiolase C-terminal domain-containing protein</fullName>
    </recommendedName>
</protein>
<name>A0AAV5LA81_9ROSI</name>
<dbReference type="AlphaFoldDB" id="A0AAV5LA81"/>
<evidence type="ECO:0000256" key="1">
    <source>
        <dbReference type="ARBA" id="ARBA00022832"/>
    </source>
</evidence>
<keyword evidence="1" id="KW-0276">Fatty acid metabolism</keyword>
<keyword evidence="5" id="KW-1185">Reference proteome</keyword>
<dbReference type="Pfam" id="PF02803">
    <property type="entry name" value="Thiolase_C"/>
    <property type="match status" value="1"/>
</dbReference>
<organism evidence="4 5">
    <name type="scientific">Rubroshorea leprosula</name>
    <dbReference type="NCBI Taxonomy" id="152421"/>
    <lineage>
        <taxon>Eukaryota</taxon>
        <taxon>Viridiplantae</taxon>
        <taxon>Streptophyta</taxon>
        <taxon>Embryophyta</taxon>
        <taxon>Tracheophyta</taxon>
        <taxon>Spermatophyta</taxon>
        <taxon>Magnoliopsida</taxon>
        <taxon>eudicotyledons</taxon>
        <taxon>Gunneridae</taxon>
        <taxon>Pentapetalae</taxon>
        <taxon>rosids</taxon>
        <taxon>malvids</taxon>
        <taxon>Malvales</taxon>
        <taxon>Dipterocarpaceae</taxon>
        <taxon>Rubroshorea</taxon>
    </lineage>
</organism>
<sequence>MHLATAICQKDGKELGPLSALNITGTYQVGVDPAIMGVGLAIAIPTAVKAPRLELDDIDVFEINDFLIKAFIDYLDALANTFLTFFG</sequence>